<keyword evidence="1" id="KW-0732">Signal</keyword>
<reference evidence="2" key="1">
    <citation type="submission" date="2021-08" db="EMBL/GenBank/DDBJ databases">
        <title>Comparative analyses of Brucepasteria parasyntrophica and Teretinema zuelzerae.</title>
        <authorList>
            <person name="Song Y."/>
            <person name="Brune A."/>
        </authorList>
    </citation>
    <scope>NUCLEOTIDE SEQUENCE</scope>
    <source>
        <strain evidence="2">DSM 1903</strain>
    </source>
</reference>
<sequence length="217" mass="25110">MSRVQSPRAVRKLVLILVLACAASFAHAHPHMFLKSSAEFVWDGDALSGCWLEWTFDEFFSADIIHGFDLNQDGKFSEQESRDVFAGAFSNLKNYYYFTFIREGSTRSNPKEIQRFSAKQTDGKLSYRFFVDLSSTSGNELALAVYDYTFFCDISYTEKNPVVLTHGGEVSPRYEIRENRSFPVYYNPKGAIDDTTVYYEWKKGLMTYYPREIVLVW</sequence>
<organism evidence="2 3">
    <name type="scientific">Teretinema zuelzerae</name>
    <dbReference type="NCBI Taxonomy" id="156"/>
    <lineage>
        <taxon>Bacteria</taxon>
        <taxon>Pseudomonadati</taxon>
        <taxon>Spirochaetota</taxon>
        <taxon>Spirochaetia</taxon>
        <taxon>Spirochaetales</taxon>
        <taxon>Treponemataceae</taxon>
        <taxon>Teretinema</taxon>
    </lineage>
</organism>
<protein>
    <submittedName>
        <fullName evidence="2">DUF1007 family protein</fullName>
    </submittedName>
</protein>
<dbReference type="InterPro" id="IPR010412">
    <property type="entry name" value="DUF1007"/>
</dbReference>
<evidence type="ECO:0000313" key="3">
    <source>
        <dbReference type="Proteomes" id="UP001198163"/>
    </source>
</evidence>
<name>A0AAE3EIF1_9SPIR</name>
<comment type="caution">
    <text evidence="2">The sequence shown here is derived from an EMBL/GenBank/DDBJ whole genome shotgun (WGS) entry which is preliminary data.</text>
</comment>
<dbReference type="Pfam" id="PF06226">
    <property type="entry name" value="DUF1007"/>
    <property type="match status" value="1"/>
</dbReference>
<keyword evidence="3" id="KW-1185">Reference proteome</keyword>
<evidence type="ECO:0000256" key="1">
    <source>
        <dbReference type="SAM" id="SignalP"/>
    </source>
</evidence>
<dbReference type="EMBL" id="JAINWA010000001">
    <property type="protein sequence ID" value="MCD1654366.1"/>
    <property type="molecule type" value="Genomic_DNA"/>
</dbReference>
<feature type="chain" id="PRO_5041921541" evidence="1">
    <location>
        <begin position="29"/>
        <end position="217"/>
    </location>
</feature>
<evidence type="ECO:0000313" key="2">
    <source>
        <dbReference type="EMBL" id="MCD1654366.1"/>
    </source>
</evidence>
<feature type="signal peptide" evidence="1">
    <location>
        <begin position="1"/>
        <end position="28"/>
    </location>
</feature>
<proteinExistence type="predicted"/>
<dbReference type="AlphaFoldDB" id="A0AAE3EIF1"/>
<dbReference type="Proteomes" id="UP001198163">
    <property type="component" value="Unassembled WGS sequence"/>
</dbReference>
<gene>
    <name evidence="2" type="ORF">K7J14_06565</name>
</gene>
<accession>A0AAE3EIF1</accession>